<keyword evidence="3" id="KW-1185">Reference proteome</keyword>
<sequence length="456" mass="51215">MKFFYYIGIGFVKLIKAILPKQLFLIFKNNSRFLTLYKMMTRTVGLSGSLIPWRKQKSTYASQLKKQSKELTSLDQTSSELGILVFPGINSKLTKTLVSLSKQSVKPTKVILVDIELPKKLAELNLSYALLKTSSRTELKQALENMPYLLINAGDTLTQGHELNKFMMAVKSDAQFVYSDTDYYNNSGERLEPQYKPNWSPDYQLSAGYINTGVMVSSGKQAKMLINLNKESYNITSMIRAFYLSKLNQTNLDYKVDHVPSVLISQPQKQRGVLHNIKNESKLFDVKQSSNGAHLLWDSSSLPLVSLIIPTKNGKDLVRMCVESIVEKTTYTNYEILLVDNNSDDVEAIEYFKDLDKNGVVKLLSYPHEFNYSAINNFAAKQAKGEIIGLVNNDIEVIQGMWLEYMVGHALRTDVGVVGAKLLYPNNTLQHAGVVMGYGGGQVMPTNTLINPTLVI</sequence>
<dbReference type="AlphaFoldDB" id="A0A6N8F466"/>
<dbReference type="SUPFAM" id="SSF53448">
    <property type="entry name" value="Nucleotide-diphospho-sugar transferases"/>
    <property type="match status" value="1"/>
</dbReference>
<comment type="caution">
    <text evidence="2">The sequence shown here is derived from an EMBL/GenBank/DDBJ whole genome shotgun (WGS) entry which is preliminary data.</text>
</comment>
<dbReference type="Gene3D" id="3.90.550.10">
    <property type="entry name" value="Spore Coat Polysaccharide Biosynthesis Protein SpsA, Chain A"/>
    <property type="match status" value="1"/>
</dbReference>
<dbReference type="PANTHER" id="PTHR43179">
    <property type="entry name" value="RHAMNOSYLTRANSFERASE WBBL"/>
    <property type="match status" value="1"/>
</dbReference>
<protein>
    <submittedName>
        <fullName evidence="2">Glycosyltransferase</fullName>
    </submittedName>
</protein>
<gene>
    <name evidence="2" type="ORF">GNP35_01940</name>
</gene>
<name>A0A6N8F466_9GAMM</name>
<evidence type="ECO:0000313" key="2">
    <source>
        <dbReference type="EMBL" id="MUH71365.1"/>
    </source>
</evidence>
<feature type="domain" description="Glycosyltransferase 2-like" evidence="1">
    <location>
        <begin position="306"/>
        <end position="424"/>
    </location>
</feature>
<dbReference type="PANTHER" id="PTHR43179:SF7">
    <property type="entry name" value="RHAMNOSYLTRANSFERASE WBBL"/>
    <property type="match status" value="1"/>
</dbReference>
<dbReference type="Proteomes" id="UP000439994">
    <property type="component" value="Unassembled WGS sequence"/>
</dbReference>
<dbReference type="OrthoDB" id="9179784at2"/>
<proteinExistence type="predicted"/>
<organism evidence="2 3">
    <name type="scientific">Psychrosphaera haliotis</name>
    <dbReference type="NCBI Taxonomy" id="555083"/>
    <lineage>
        <taxon>Bacteria</taxon>
        <taxon>Pseudomonadati</taxon>
        <taxon>Pseudomonadota</taxon>
        <taxon>Gammaproteobacteria</taxon>
        <taxon>Alteromonadales</taxon>
        <taxon>Pseudoalteromonadaceae</taxon>
        <taxon>Psychrosphaera</taxon>
    </lineage>
</organism>
<dbReference type="EMBL" id="WOCD01000001">
    <property type="protein sequence ID" value="MUH71365.1"/>
    <property type="molecule type" value="Genomic_DNA"/>
</dbReference>
<accession>A0A6N8F466</accession>
<dbReference type="InterPro" id="IPR029044">
    <property type="entry name" value="Nucleotide-diphossugar_trans"/>
</dbReference>
<reference evidence="2 3" key="1">
    <citation type="submission" date="2019-11" db="EMBL/GenBank/DDBJ databases">
        <title>P. haliotis isolates from Z. marina roots.</title>
        <authorList>
            <person name="Cohen M."/>
            <person name="Jospin G."/>
            <person name="Eisen J.A."/>
            <person name="Coil D.A."/>
        </authorList>
    </citation>
    <scope>NUCLEOTIDE SEQUENCE [LARGE SCALE GENOMIC DNA]</scope>
    <source>
        <strain evidence="2 3">UCD-MCMsp1aY</strain>
    </source>
</reference>
<dbReference type="GO" id="GO:0016740">
    <property type="term" value="F:transferase activity"/>
    <property type="evidence" value="ECO:0007669"/>
    <property type="project" value="UniProtKB-KW"/>
</dbReference>
<dbReference type="InterPro" id="IPR001173">
    <property type="entry name" value="Glyco_trans_2-like"/>
</dbReference>
<dbReference type="Pfam" id="PF00535">
    <property type="entry name" value="Glycos_transf_2"/>
    <property type="match status" value="1"/>
</dbReference>
<evidence type="ECO:0000313" key="3">
    <source>
        <dbReference type="Proteomes" id="UP000439994"/>
    </source>
</evidence>
<keyword evidence="2" id="KW-0808">Transferase</keyword>
<evidence type="ECO:0000259" key="1">
    <source>
        <dbReference type="Pfam" id="PF00535"/>
    </source>
</evidence>